<proteinExistence type="predicted"/>
<dbReference type="InterPro" id="IPR051162">
    <property type="entry name" value="T4SS_component"/>
</dbReference>
<dbReference type="Pfam" id="PF19044">
    <property type="entry name" value="P-loop_TraG"/>
    <property type="match status" value="1"/>
</dbReference>
<dbReference type="PANTHER" id="PTHR30121:SF6">
    <property type="entry name" value="SLR6007 PROTEIN"/>
    <property type="match status" value="1"/>
</dbReference>
<dbReference type="RefSeq" id="WP_154250199.1">
    <property type="nucleotide sequence ID" value="NZ_CP095094.1"/>
</dbReference>
<dbReference type="Gene3D" id="3.40.50.300">
    <property type="entry name" value="P-loop containing nucleotide triphosphate hydrolases"/>
    <property type="match status" value="1"/>
</dbReference>
<dbReference type="SUPFAM" id="SSF52540">
    <property type="entry name" value="P-loop containing nucleoside triphosphate hydrolases"/>
    <property type="match status" value="1"/>
</dbReference>
<sequence>MKPEEHEIYVIPPNFIEGGTLFGGLFKTRNAIEAGVIGFLVGIPVLSFPFSLTTKIIILCLTALPLVLLALIGVSGGSLSTFILLFFSYLRNRRILSRESDASGDKKWKSILPSWASRHSQIKGTEDDDQPKSRSRFAVDLKSRKVTQFKTFLPTESAAHPLNPLADYIPIEKIEHGIVYTKDHRYIKILEVIPVNFLLRSAREQRSIIYSFISYLKISPVKIQIKALTKRADINRHLDMVRKELAQETDPRCRTLQEDYLKLIRQLGSREAITRRFFLVFEYEPFPGTKRGHEEEEAVASLQTAARTAGNYLRQCGNEVVSHENEDEATAEILYNILCRKEGNAQPWTQKVKQVLADYIAAGRDLDTIPVNEFYAPSQIDFTHGGYICVDGLYYAYLLVPSTGYKTQVPAGWLSLLVNAGDGIDMDLFLTRQPKDRMVRKLGQQLRINRSKIRETSDTNTDFDDLDGAIWSGYFLKDGLGNNEDFYYLNLLVTVTAENVEDLEWKVAELKKLMLSQDMDVQTCSFCQEQAFLSSMPLVSLERHLYERSKRNVLTTGAASCYPFTSYEMCDDSGILLGVNKHNNSLIIVDIFDSRVYKNANIAILGTSGAGKTFTMQLMALRMRRKGIQVFIIAPLKGHEFHRACSNIGGEFISISPASQNCINIMEIRRVDKSVDDLLDGPGVEKSLLAAKIQRLHTFFSLLIPDMSHEEKQLLDDALIRTYAGKGITHDNATLDDPAHPGRYREMPILGDLYRILLESPDTKRLGNILNRLVNGSASAWNQQTNVSLDNKYTVLDISELTGDLLTVGMYVALDFVWDKAKENRTAEKAIFVDECWQLIGASSNRQAAESVLELAKTIRGYGGSLVCATQDLNDFFALEDGKYGKGIINNSKTKILLNLEDEEAQRVQDILHLSEAELMEITHFERGSALISTNNNNIAVEIKCSQMEKELITTDRRELQALLERKEAG</sequence>
<keyword evidence="1" id="KW-0472">Membrane</keyword>
<dbReference type="InterPro" id="IPR027417">
    <property type="entry name" value="P-loop_NTPase"/>
</dbReference>
<feature type="transmembrane region" description="Helical" evidence="1">
    <location>
        <begin position="56"/>
        <end position="89"/>
    </location>
</feature>
<dbReference type="EMBL" id="WKPO01000025">
    <property type="protein sequence ID" value="MSB50112.1"/>
    <property type="molecule type" value="Genomic_DNA"/>
</dbReference>
<organism evidence="3 4">
    <name type="scientific">Flavonifractor plautii</name>
    <name type="common">Fusobacterium plautii</name>
    <dbReference type="NCBI Taxonomy" id="292800"/>
    <lineage>
        <taxon>Bacteria</taxon>
        <taxon>Bacillati</taxon>
        <taxon>Bacillota</taxon>
        <taxon>Clostridia</taxon>
        <taxon>Eubacteriales</taxon>
        <taxon>Oscillospiraceae</taxon>
        <taxon>Flavonifractor</taxon>
    </lineage>
</organism>
<protein>
    <submittedName>
        <fullName evidence="3">PrgI family protein</fullName>
    </submittedName>
</protein>
<accession>A0A6I2RID4</accession>
<dbReference type="PANTHER" id="PTHR30121">
    <property type="entry name" value="UNCHARACTERIZED PROTEIN YJGR-RELATED"/>
    <property type="match status" value="1"/>
</dbReference>
<dbReference type="CDD" id="cd01127">
    <property type="entry name" value="TrwB_TraG_TraD_VirD4"/>
    <property type="match status" value="1"/>
</dbReference>
<comment type="caution">
    <text evidence="3">The sequence shown here is derived from an EMBL/GenBank/DDBJ whole genome shotgun (WGS) entry which is preliminary data.</text>
</comment>
<gene>
    <name evidence="3" type="ORF">GKE90_15630</name>
</gene>
<evidence type="ECO:0000313" key="3">
    <source>
        <dbReference type="EMBL" id="MSB50112.1"/>
    </source>
</evidence>
<dbReference type="Gene3D" id="1.10.8.730">
    <property type="match status" value="1"/>
</dbReference>
<name>A0A6I2RID4_FLAPL</name>
<reference evidence="3 4" key="1">
    <citation type="journal article" date="2019" name="Nat. Med.">
        <title>A library of human gut bacterial isolates paired with longitudinal multiomics data enables mechanistic microbiome research.</title>
        <authorList>
            <person name="Poyet M."/>
            <person name="Groussin M."/>
            <person name="Gibbons S.M."/>
            <person name="Avila-Pacheco J."/>
            <person name="Jiang X."/>
            <person name="Kearney S.M."/>
            <person name="Perrotta A.R."/>
            <person name="Berdy B."/>
            <person name="Zhao S."/>
            <person name="Lieberman T.D."/>
            <person name="Swanson P.K."/>
            <person name="Smith M."/>
            <person name="Roesemann S."/>
            <person name="Alexander J.E."/>
            <person name="Rich S.A."/>
            <person name="Livny J."/>
            <person name="Vlamakis H."/>
            <person name="Clish C."/>
            <person name="Bullock K."/>
            <person name="Deik A."/>
            <person name="Scott J."/>
            <person name="Pierce K.A."/>
            <person name="Xavier R.J."/>
            <person name="Alm E.J."/>
        </authorList>
    </citation>
    <scope>NUCLEOTIDE SEQUENCE [LARGE SCALE GENOMIC DNA]</scope>
    <source>
        <strain evidence="3 4">BIOML-A5</strain>
    </source>
</reference>
<evidence type="ECO:0000259" key="2">
    <source>
        <dbReference type="Pfam" id="PF19044"/>
    </source>
</evidence>
<feature type="domain" description="TraG P-loop" evidence="2">
    <location>
        <begin position="789"/>
        <end position="928"/>
    </location>
</feature>
<dbReference type="InterPro" id="IPR043964">
    <property type="entry name" value="P-loop_TraG"/>
</dbReference>
<keyword evidence="1" id="KW-0812">Transmembrane</keyword>
<dbReference type="Proteomes" id="UP000429811">
    <property type="component" value="Unassembled WGS sequence"/>
</dbReference>
<evidence type="ECO:0000313" key="4">
    <source>
        <dbReference type="Proteomes" id="UP000429811"/>
    </source>
</evidence>
<feature type="transmembrane region" description="Helical" evidence="1">
    <location>
        <begin position="31"/>
        <end position="50"/>
    </location>
</feature>
<dbReference type="AlphaFoldDB" id="A0A6I2RID4"/>
<evidence type="ECO:0000256" key="1">
    <source>
        <dbReference type="SAM" id="Phobius"/>
    </source>
</evidence>
<keyword evidence="1" id="KW-1133">Transmembrane helix</keyword>